<sequence length="115" mass="13774">MVKQIDDNALKKGEYLALAIHRNNPEAIEHKYNIKFTEDCDDLDYVKYALFFAKDDLTNKEDYFMFQRHLNSPELGTEIWVLNRDHDITRRIQKYLLELGMEVNISWWCDKSLLS</sequence>
<name>A0A0M4NXY0_LEPIR</name>
<protein>
    <submittedName>
        <fullName evidence="1">Uncharacterized protein</fullName>
    </submittedName>
</protein>
<dbReference type="Proteomes" id="UP000056502">
    <property type="component" value="Chromosome I"/>
</dbReference>
<proteinExistence type="predicted"/>
<dbReference type="AlphaFoldDB" id="A0A0M4NXY0"/>
<dbReference type="RefSeq" id="WP_000240615.1">
    <property type="nucleotide sequence ID" value="NZ_CP012603.1"/>
</dbReference>
<evidence type="ECO:0000313" key="2">
    <source>
        <dbReference type="Proteomes" id="UP000056502"/>
    </source>
</evidence>
<dbReference type="EMBL" id="CP012603">
    <property type="protein sequence ID" value="ALE39117.1"/>
    <property type="molecule type" value="Genomic_DNA"/>
</dbReference>
<evidence type="ECO:0000313" key="1">
    <source>
        <dbReference type="EMBL" id="ALE39117.1"/>
    </source>
</evidence>
<accession>A0A0M4NXY0</accession>
<reference evidence="1 2" key="1">
    <citation type="journal article" date="2015" name="Genome Announc.">
        <title>Whole-Genome Sequence of Leptospira interrogans Serovar Hardjo Subtype Hardjoprajitno Strain Norma, Isolated from Cattle in a Leptospirosis Outbreak in Brazil.</title>
        <authorList>
            <person name="Cosate M.R."/>
            <person name="Soares S.C."/>
            <person name="Mendes T.A."/>
            <person name="Raittz R.T."/>
            <person name="Moreira E.C."/>
            <person name="Leite R."/>
            <person name="Fernandes G.R."/>
            <person name="Haddad J.P."/>
            <person name="Ortega J.M."/>
        </authorList>
    </citation>
    <scope>NUCLEOTIDE SEQUENCE [LARGE SCALE GENOMIC DNA]</scope>
    <source>
        <strain evidence="1 2">Norma</strain>
    </source>
</reference>
<organism evidence="1">
    <name type="scientific">Leptospira interrogans serovar Hardjo str. Norma</name>
    <dbReference type="NCBI Taxonomy" id="1279460"/>
    <lineage>
        <taxon>Bacteria</taxon>
        <taxon>Pseudomonadati</taxon>
        <taxon>Spirochaetota</taxon>
        <taxon>Spirochaetia</taxon>
        <taxon>Leptospirales</taxon>
        <taxon>Leptospiraceae</taxon>
        <taxon>Leptospira</taxon>
    </lineage>
</organism>
<gene>
    <name evidence="1" type="ORF">G436_1929</name>
</gene>
<dbReference type="PATRIC" id="fig|1279460.3.peg.1938"/>